<dbReference type="Pfam" id="PF05036">
    <property type="entry name" value="SPOR"/>
    <property type="match status" value="1"/>
</dbReference>
<dbReference type="InterPro" id="IPR006860">
    <property type="entry name" value="FecR"/>
</dbReference>
<gene>
    <name evidence="3" type="ORF">C3942_04075</name>
</gene>
<reference evidence="3 4" key="1">
    <citation type="submission" date="2018-02" db="EMBL/GenBank/DDBJ databases">
        <title>Genome sequencing of Solimonas sp. HR-BB.</title>
        <authorList>
            <person name="Lee Y."/>
            <person name="Jeon C.O."/>
        </authorList>
    </citation>
    <scope>NUCLEOTIDE SEQUENCE [LARGE SCALE GENOMIC DNA]</scope>
    <source>
        <strain evidence="3 4">HR-BB</strain>
    </source>
</reference>
<dbReference type="OrthoDB" id="7068421at2"/>
<protein>
    <recommendedName>
        <fullName evidence="2">SPOR domain-containing protein</fullName>
    </recommendedName>
</protein>
<dbReference type="InterPro" id="IPR007730">
    <property type="entry name" value="SPOR-like_dom"/>
</dbReference>
<dbReference type="SUPFAM" id="SSF110997">
    <property type="entry name" value="Sporulation related repeat"/>
    <property type="match status" value="1"/>
</dbReference>
<accession>A0A2S5TIR8</accession>
<dbReference type="EMBL" id="PSNW01000002">
    <property type="protein sequence ID" value="PPE74861.1"/>
    <property type="molecule type" value="Genomic_DNA"/>
</dbReference>
<name>A0A2S5TIR8_9GAMM</name>
<dbReference type="GO" id="GO:0042834">
    <property type="term" value="F:peptidoglycan binding"/>
    <property type="evidence" value="ECO:0007669"/>
    <property type="project" value="InterPro"/>
</dbReference>
<organism evidence="3 4">
    <name type="scientific">Solimonas fluminis</name>
    <dbReference type="NCBI Taxonomy" id="2086571"/>
    <lineage>
        <taxon>Bacteria</taxon>
        <taxon>Pseudomonadati</taxon>
        <taxon>Pseudomonadota</taxon>
        <taxon>Gammaproteobacteria</taxon>
        <taxon>Nevskiales</taxon>
        <taxon>Nevskiaceae</taxon>
        <taxon>Solimonas</taxon>
    </lineage>
</organism>
<dbReference type="Proteomes" id="UP000238220">
    <property type="component" value="Unassembled WGS sequence"/>
</dbReference>
<feature type="region of interest" description="Disordered" evidence="1">
    <location>
        <begin position="245"/>
        <end position="266"/>
    </location>
</feature>
<keyword evidence="4" id="KW-1185">Reference proteome</keyword>
<sequence length="357" mass="38128">MRSTGERRRTLLRRDRAIVIICFKMILEFIKKSIPSMAGWTLLAAAAAAQAQPPLPLAVSRVAPTAELRRGDDILELRSRIALRPEDRIVTGPQGRVALQLYGGGALRLGGDSTLRLHSVEPPGPGNGGVAKLILERGALRLDARGRSGRPPQDYRLNVGRLRLRVFGGEAWTELTARGENVCLLSGAVEIVTDTGGERLDEPGSCLLFGLAGRLPVRGDGGEALPRKLLRTAFADDINARALAEQTPEPPAEALPPADPGAPLPLPGDPLPAAVAGPRWTLVLASFPDPAAAENAVRSWLGQGETPQVRRSDTPSGVRYRLTVGDYAELAQARAALAELRGRQLDAAEAWVMPLPE</sequence>
<evidence type="ECO:0000313" key="3">
    <source>
        <dbReference type="EMBL" id="PPE74861.1"/>
    </source>
</evidence>
<feature type="compositionally biased region" description="Pro residues" evidence="1">
    <location>
        <begin position="248"/>
        <end position="266"/>
    </location>
</feature>
<evidence type="ECO:0000313" key="4">
    <source>
        <dbReference type="Proteomes" id="UP000238220"/>
    </source>
</evidence>
<dbReference type="PROSITE" id="PS51724">
    <property type="entry name" value="SPOR"/>
    <property type="match status" value="1"/>
</dbReference>
<feature type="domain" description="SPOR" evidence="2">
    <location>
        <begin position="274"/>
        <end position="354"/>
    </location>
</feature>
<dbReference type="AlphaFoldDB" id="A0A2S5TIR8"/>
<proteinExistence type="predicted"/>
<comment type="caution">
    <text evidence="3">The sequence shown here is derived from an EMBL/GenBank/DDBJ whole genome shotgun (WGS) entry which is preliminary data.</text>
</comment>
<evidence type="ECO:0000256" key="1">
    <source>
        <dbReference type="SAM" id="MobiDB-lite"/>
    </source>
</evidence>
<dbReference type="Gene3D" id="3.30.70.1070">
    <property type="entry name" value="Sporulation related repeat"/>
    <property type="match status" value="1"/>
</dbReference>
<dbReference type="InterPro" id="IPR036680">
    <property type="entry name" value="SPOR-like_sf"/>
</dbReference>
<dbReference type="Pfam" id="PF04773">
    <property type="entry name" value="FecR"/>
    <property type="match status" value="1"/>
</dbReference>
<evidence type="ECO:0000259" key="2">
    <source>
        <dbReference type="PROSITE" id="PS51724"/>
    </source>
</evidence>